<dbReference type="AlphaFoldDB" id="A0A7W8A229"/>
<comment type="caution">
    <text evidence="2">The sequence shown here is derived from an EMBL/GenBank/DDBJ whole genome shotgun (WGS) entry which is preliminary data.</text>
</comment>
<evidence type="ECO:0000256" key="1">
    <source>
        <dbReference type="SAM" id="SignalP"/>
    </source>
</evidence>
<keyword evidence="3" id="KW-1185">Reference proteome</keyword>
<feature type="chain" id="PRO_5030601034" evidence="1">
    <location>
        <begin position="25"/>
        <end position="197"/>
    </location>
</feature>
<gene>
    <name evidence="2" type="ORF">HNR40_003563</name>
</gene>
<sequence>MKRVALVCAGVVMAGLFTGQAAQAKPSIPKNFLLYEKQARADAGGAHWILVEGGAHEDVWNAQCRPASLKGWSARRDLTYDTEIGGGEKTNRIRGEQVFVFSKASKARAMMAGMRKLMKGCAQIRPSAPRIGDEAVGGVLKVKAKVPQTQKFVAVRRGAAVALYWDLANAAKPLRSMAQHERDARRMAGKLCAIGGC</sequence>
<feature type="signal peptide" evidence="1">
    <location>
        <begin position="1"/>
        <end position="24"/>
    </location>
</feature>
<accession>A0A7W8A229</accession>
<name>A0A7W8A229_9ACTN</name>
<protein>
    <submittedName>
        <fullName evidence="2">Uncharacterized protein</fullName>
    </submittedName>
</protein>
<organism evidence="2 3">
    <name type="scientific">Nonomuraea endophytica</name>
    <dbReference type="NCBI Taxonomy" id="714136"/>
    <lineage>
        <taxon>Bacteria</taxon>
        <taxon>Bacillati</taxon>
        <taxon>Actinomycetota</taxon>
        <taxon>Actinomycetes</taxon>
        <taxon>Streptosporangiales</taxon>
        <taxon>Streptosporangiaceae</taxon>
        <taxon>Nonomuraea</taxon>
    </lineage>
</organism>
<dbReference type="EMBL" id="JACHIN010000004">
    <property type="protein sequence ID" value="MBB5078088.1"/>
    <property type="molecule type" value="Genomic_DNA"/>
</dbReference>
<dbReference type="Proteomes" id="UP000568380">
    <property type="component" value="Unassembled WGS sequence"/>
</dbReference>
<evidence type="ECO:0000313" key="3">
    <source>
        <dbReference type="Proteomes" id="UP000568380"/>
    </source>
</evidence>
<evidence type="ECO:0000313" key="2">
    <source>
        <dbReference type="EMBL" id="MBB5078088.1"/>
    </source>
</evidence>
<proteinExistence type="predicted"/>
<dbReference type="RefSeq" id="WP_184962504.1">
    <property type="nucleotide sequence ID" value="NZ_JACHIN010000004.1"/>
</dbReference>
<keyword evidence="1" id="KW-0732">Signal</keyword>
<reference evidence="2 3" key="1">
    <citation type="submission" date="2020-08" db="EMBL/GenBank/DDBJ databases">
        <title>Genomic Encyclopedia of Type Strains, Phase IV (KMG-IV): sequencing the most valuable type-strain genomes for metagenomic binning, comparative biology and taxonomic classification.</title>
        <authorList>
            <person name="Goeker M."/>
        </authorList>
    </citation>
    <scope>NUCLEOTIDE SEQUENCE [LARGE SCALE GENOMIC DNA]</scope>
    <source>
        <strain evidence="2 3">DSM 45385</strain>
    </source>
</reference>